<accession>A0A9P6DLG1</accession>
<reference evidence="2" key="1">
    <citation type="submission" date="2020-11" db="EMBL/GenBank/DDBJ databases">
        <authorList>
            <consortium name="DOE Joint Genome Institute"/>
            <person name="Ahrendt S."/>
            <person name="Riley R."/>
            <person name="Andreopoulos W."/>
            <person name="Labutti K."/>
            <person name="Pangilinan J."/>
            <person name="Ruiz-Duenas F.J."/>
            <person name="Barrasa J.M."/>
            <person name="Sanchez-Garcia M."/>
            <person name="Camarero S."/>
            <person name="Miyauchi S."/>
            <person name="Serrano A."/>
            <person name="Linde D."/>
            <person name="Babiker R."/>
            <person name="Drula E."/>
            <person name="Ayuso-Fernandez I."/>
            <person name="Pacheco R."/>
            <person name="Padilla G."/>
            <person name="Ferreira P."/>
            <person name="Barriuso J."/>
            <person name="Kellner H."/>
            <person name="Castanera R."/>
            <person name="Alfaro M."/>
            <person name="Ramirez L."/>
            <person name="Pisabarro A.G."/>
            <person name="Kuo A."/>
            <person name="Tritt A."/>
            <person name="Lipzen A."/>
            <person name="He G."/>
            <person name="Yan M."/>
            <person name="Ng V."/>
            <person name="Cullen D."/>
            <person name="Martin F."/>
            <person name="Rosso M.-N."/>
            <person name="Henrissat B."/>
            <person name="Hibbett D."/>
            <person name="Martinez A.T."/>
            <person name="Grigoriev I.V."/>
        </authorList>
    </citation>
    <scope>NUCLEOTIDE SEQUENCE</scope>
    <source>
        <strain evidence="2">ATCC 90797</strain>
    </source>
</reference>
<dbReference type="SUPFAM" id="SSF56801">
    <property type="entry name" value="Acetyl-CoA synthetase-like"/>
    <property type="match status" value="1"/>
</dbReference>
<keyword evidence="1" id="KW-0812">Transmembrane</keyword>
<dbReference type="AlphaFoldDB" id="A0A9P6DLG1"/>
<dbReference type="EMBL" id="MU154521">
    <property type="protein sequence ID" value="KAF9502405.1"/>
    <property type="molecule type" value="Genomic_DNA"/>
</dbReference>
<name>A0A9P6DLG1_PLEER</name>
<proteinExistence type="predicted"/>
<organism evidence="2 3">
    <name type="scientific">Pleurotus eryngii</name>
    <name type="common">Boletus of the steppes</name>
    <dbReference type="NCBI Taxonomy" id="5323"/>
    <lineage>
        <taxon>Eukaryota</taxon>
        <taxon>Fungi</taxon>
        <taxon>Dikarya</taxon>
        <taxon>Basidiomycota</taxon>
        <taxon>Agaricomycotina</taxon>
        <taxon>Agaricomycetes</taxon>
        <taxon>Agaricomycetidae</taxon>
        <taxon>Agaricales</taxon>
        <taxon>Pleurotineae</taxon>
        <taxon>Pleurotaceae</taxon>
        <taxon>Pleurotus</taxon>
    </lineage>
</organism>
<keyword evidence="1" id="KW-0472">Membrane</keyword>
<dbReference type="Proteomes" id="UP000807025">
    <property type="component" value="Unassembled WGS sequence"/>
</dbReference>
<gene>
    <name evidence="2" type="ORF">BDN71DRAFT_38257</name>
</gene>
<keyword evidence="1" id="KW-1133">Transmembrane helix</keyword>
<evidence type="ECO:0000313" key="3">
    <source>
        <dbReference type="Proteomes" id="UP000807025"/>
    </source>
</evidence>
<dbReference type="Gene3D" id="3.40.50.980">
    <property type="match status" value="1"/>
</dbReference>
<evidence type="ECO:0000256" key="1">
    <source>
        <dbReference type="SAM" id="Phobius"/>
    </source>
</evidence>
<keyword evidence="3" id="KW-1185">Reference proteome</keyword>
<protein>
    <submittedName>
        <fullName evidence="2">Uncharacterized protein</fullName>
    </submittedName>
</protein>
<evidence type="ECO:0000313" key="2">
    <source>
        <dbReference type="EMBL" id="KAF9502405.1"/>
    </source>
</evidence>
<comment type="caution">
    <text evidence="2">The sequence shown here is derived from an EMBL/GenBank/DDBJ whole genome shotgun (WGS) entry which is preliminary data.</text>
</comment>
<feature type="transmembrane region" description="Helical" evidence="1">
    <location>
        <begin position="51"/>
        <end position="69"/>
    </location>
</feature>
<sequence>MSSMARMSTLRTTTWTSKFAVWPLVSSLYFPRGLTKEHFVGVFMSRNLHQVVAILATLAAGAAYFPIALDSTASQFHFFPVTSITKIDMTKLPKAQSIHRFVASDSSDDWEILDESHRMMIEIILQVQRRSGCRCRPKTYPDRQLLSLWRALLTRNSSDYPPLTRVRCAAPIYRPHHQPNCGRARRIHIRAATPTWPLRPIATPYHPPPARWIHSETEGGINPWL</sequence>